<proteinExistence type="predicted"/>
<dbReference type="PROSITE" id="PS51332">
    <property type="entry name" value="B12_BINDING"/>
    <property type="match status" value="1"/>
</dbReference>
<evidence type="ECO:0000256" key="5">
    <source>
        <dbReference type="ARBA" id="ARBA00023014"/>
    </source>
</evidence>
<feature type="domain" description="B12-binding" evidence="6">
    <location>
        <begin position="15"/>
        <end position="145"/>
    </location>
</feature>
<sequence>MDDAHITPYIILIYAQRIVYGRKFEHLGNLGISSLAAYLEDKGFRARAFTGITTDAADIFESEFQKTPVSVAGFYCDYDNQSCVEEMSRYFKNKYGVKIIVGGPQTINLGEDFMKSSRCDFMVRGDGEAALLELMEYISFGRGDIEKIKGLVYIDESGALKLNEPREVPDAINSYPLPSSSFELGNRKKYNISVISARGCPFRCAFCYEGGNTKKLRLRSIEKVIDEIRRGLHENPDAKYVWFVDDTFTLNYPRTREFCAALSRLRKERHFVWFCEGHAALLSKNPDLVEMMVDAGMARMQVGMESGCGESLESYRKQTTPEEIEKVVRICRRAGLGQLAGNFIMGGVSETPETLERTAAFVEGLHDAAPGMIDISTTFIMPLPNTAISKCPRDFGITILDPGSLTTTEDFPVNETDGLTRFEISMAARKFLSRSAARMSKLYKNGAVPREYVRRHFELSHKYGLSSTWYRFLYSRDPVVKQYYEMMILSRGVHSDGIAPEIIESYYPCRTFDIAPSCGYFKTRPVMDESKFIGLERELAVLCDGKTRLGAVMAAIRQRHRETPGAAENARRILKEMEEKHLVIFLP</sequence>
<dbReference type="InterPro" id="IPR006638">
    <property type="entry name" value="Elp3/MiaA/NifB-like_rSAM"/>
</dbReference>
<name>A0A1F7WL56_9BACT</name>
<protein>
    <submittedName>
        <fullName evidence="8">Uncharacterized protein</fullName>
    </submittedName>
</protein>
<comment type="cofactor">
    <cofactor evidence="1">
        <name>[4Fe-4S] cluster</name>
        <dbReference type="ChEBI" id="CHEBI:49883"/>
    </cofactor>
</comment>
<dbReference type="SMART" id="SM00729">
    <property type="entry name" value="Elp3"/>
    <property type="match status" value="1"/>
</dbReference>
<evidence type="ECO:0000259" key="6">
    <source>
        <dbReference type="PROSITE" id="PS51332"/>
    </source>
</evidence>
<evidence type="ECO:0000313" key="9">
    <source>
        <dbReference type="Proteomes" id="UP000178735"/>
    </source>
</evidence>
<accession>A0A1F7WL56</accession>
<dbReference type="InterPro" id="IPR058240">
    <property type="entry name" value="rSAM_sf"/>
</dbReference>
<evidence type="ECO:0000313" key="8">
    <source>
        <dbReference type="EMBL" id="OGM03129.1"/>
    </source>
</evidence>
<keyword evidence="4" id="KW-0408">Iron</keyword>
<dbReference type="InterPro" id="IPR023404">
    <property type="entry name" value="rSAM_horseshoe"/>
</dbReference>
<dbReference type="InterPro" id="IPR034466">
    <property type="entry name" value="Methyltransferase_Class_B"/>
</dbReference>
<comment type="caution">
    <text evidence="8">The sequence shown here is derived from an EMBL/GenBank/DDBJ whole genome shotgun (WGS) entry which is preliminary data.</text>
</comment>
<dbReference type="GO" id="GO:0046872">
    <property type="term" value="F:metal ion binding"/>
    <property type="evidence" value="ECO:0007669"/>
    <property type="project" value="UniProtKB-KW"/>
</dbReference>
<reference evidence="8 9" key="1">
    <citation type="journal article" date="2016" name="Nat. Commun.">
        <title>Thousands of microbial genomes shed light on interconnected biogeochemical processes in an aquifer system.</title>
        <authorList>
            <person name="Anantharaman K."/>
            <person name="Brown C.T."/>
            <person name="Hug L.A."/>
            <person name="Sharon I."/>
            <person name="Castelle C.J."/>
            <person name="Probst A.J."/>
            <person name="Thomas B.C."/>
            <person name="Singh A."/>
            <person name="Wilkins M.J."/>
            <person name="Karaoz U."/>
            <person name="Brodie E.L."/>
            <person name="Williams K.H."/>
            <person name="Hubbard S.S."/>
            <person name="Banfield J.F."/>
        </authorList>
    </citation>
    <scope>NUCLEOTIDE SEQUENCE [LARGE SCALE GENOMIC DNA]</scope>
</reference>
<dbReference type="InterPro" id="IPR007197">
    <property type="entry name" value="rSAM"/>
</dbReference>
<dbReference type="SFLD" id="SFLDG01123">
    <property type="entry name" value="methyltransferase_(Class_B)"/>
    <property type="match status" value="1"/>
</dbReference>
<dbReference type="Proteomes" id="UP000178735">
    <property type="component" value="Unassembled WGS sequence"/>
</dbReference>
<gene>
    <name evidence="8" type="ORF">A2008_03070</name>
</gene>
<dbReference type="GO" id="GO:0005829">
    <property type="term" value="C:cytosol"/>
    <property type="evidence" value="ECO:0007669"/>
    <property type="project" value="TreeGrafter"/>
</dbReference>
<dbReference type="Gene3D" id="3.80.30.20">
    <property type="entry name" value="tm_1862 like domain"/>
    <property type="match status" value="1"/>
</dbReference>
<dbReference type="Gene3D" id="3.40.50.280">
    <property type="entry name" value="Cobalamin-binding domain"/>
    <property type="match status" value="1"/>
</dbReference>
<dbReference type="STRING" id="1817813.A2008_03070"/>
<dbReference type="InterPro" id="IPR051198">
    <property type="entry name" value="BchE-like"/>
</dbReference>
<evidence type="ECO:0000259" key="7">
    <source>
        <dbReference type="PROSITE" id="PS51918"/>
    </source>
</evidence>
<dbReference type="Pfam" id="PF04055">
    <property type="entry name" value="Radical_SAM"/>
    <property type="match status" value="1"/>
</dbReference>
<dbReference type="GO" id="GO:0031419">
    <property type="term" value="F:cobalamin binding"/>
    <property type="evidence" value="ECO:0007669"/>
    <property type="project" value="InterPro"/>
</dbReference>
<dbReference type="SUPFAM" id="SSF102114">
    <property type="entry name" value="Radical SAM enzymes"/>
    <property type="match status" value="1"/>
</dbReference>
<dbReference type="InterPro" id="IPR006158">
    <property type="entry name" value="Cobalamin-bd"/>
</dbReference>
<keyword evidence="2" id="KW-0949">S-adenosyl-L-methionine</keyword>
<dbReference type="GO" id="GO:0003824">
    <property type="term" value="F:catalytic activity"/>
    <property type="evidence" value="ECO:0007669"/>
    <property type="project" value="InterPro"/>
</dbReference>
<dbReference type="PANTHER" id="PTHR43409">
    <property type="entry name" value="ANAEROBIC MAGNESIUM-PROTOPORPHYRIN IX MONOMETHYL ESTER CYCLASE-RELATED"/>
    <property type="match status" value="1"/>
</dbReference>
<evidence type="ECO:0000256" key="2">
    <source>
        <dbReference type="ARBA" id="ARBA00022691"/>
    </source>
</evidence>
<dbReference type="GO" id="GO:0051539">
    <property type="term" value="F:4 iron, 4 sulfur cluster binding"/>
    <property type="evidence" value="ECO:0007669"/>
    <property type="project" value="UniProtKB-KW"/>
</dbReference>
<keyword evidence="3" id="KW-0479">Metal-binding</keyword>
<dbReference type="SFLD" id="SFLDS00029">
    <property type="entry name" value="Radical_SAM"/>
    <property type="match status" value="1"/>
</dbReference>
<dbReference type="Pfam" id="PF02310">
    <property type="entry name" value="B12-binding"/>
    <property type="match status" value="1"/>
</dbReference>
<evidence type="ECO:0000256" key="1">
    <source>
        <dbReference type="ARBA" id="ARBA00001966"/>
    </source>
</evidence>
<dbReference type="AlphaFoldDB" id="A0A1F7WL56"/>
<organism evidence="8 9">
    <name type="scientific">Candidatus Wallbacteria bacterium GWC2_49_35</name>
    <dbReference type="NCBI Taxonomy" id="1817813"/>
    <lineage>
        <taxon>Bacteria</taxon>
        <taxon>Candidatus Walliibacteriota</taxon>
    </lineage>
</organism>
<dbReference type="PROSITE" id="PS51918">
    <property type="entry name" value="RADICAL_SAM"/>
    <property type="match status" value="1"/>
</dbReference>
<dbReference type="SFLD" id="SFLDG01082">
    <property type="entry name" value="B12-binding_domain_containing"/>
    <property type="match status" value="1"/>
</dbReference>
<evidence type="ECO:0000256" key="4">
    <source>
        <dbReference type="ARBA" id="ARBA00023004"/>
    </source>
</evidence>
<evidence type="ECO:0000256" key="3">
    <source>
        <dbReference type="ARBA" id="ARBA00022723"/>
    </source>
</evidence>
<feature type="domain" description="Radical SAM core" evidence="7">
    <location>
        <begin position="186"/>
        <end position="435"/>
    </location>
</feature>
<dbReference type="EMBL" id="MGFH01000187">
    <property type="protein sequence ID" value="OGM03129.1"/>
    <property type="molecule type" value="Genomic_DNA"/>
</dbReference>
<dbReference type="PANTHER" id="PTHR43409:SF16">
    <property type="entry name" value="SLR0320 PROTEIN"/>
    <property type="match status" value="1"/>
</dbReference>
<keyword evidence="5" id="KW-0411">Iron-sulfur</keyword>
<dbReference type="CDD" id="cd01335">
    <property type="entry name" value="Radical_SAM"/>
    <property type="match status" value="1"/>
</dbReference>